<dbReference type="InterPro" id="IPR010183">
    <property type="entry name" value="Phage_lambda_Bet"/>
</dbReference>
<dbReference type="NCBIfam" id="TIGR01913">
    <property type="entry name" value="bet_lambda"/>
    <property type="match status" value="1"/>
</dbReference>
<comment type="caution">
    <text evidence="2">The sequence shown here is derived from an EMBL/GenBank/DDBJ whole genome shotgun (WGS) entry which is preliminary data.</text>
</comment>
<name>A0AAW8YEQ5_PEDAC</name>
<protein>
    <submittedName>
        <fullName evidence="2">Phage recombination protein Bet</fullName>
    </submittedName>
</protein>
<feature type="compositionally biased region" description="Basic and acidic residues" evidence="1">
    <location>
        <begin position="182"/>
        <end position="197"/>
    </location>
</feature>
<evidence type="ECO:0000256" key="1">
    <source>
        <dbReference type="SAM" id="MobiDB-lite"/>
    </source>
</evidence>
<dbReference type="GO" id="GO:0003677">
    <property type="term" value="F:DNA binding"/>
    <property type="evidence" value="ECO:0007669"/>
    <property type="project" value="InterPro"/>
</dbReference>
<reference evidence="2" key="2">
    <citation type="submission" date="2023-10" db="EMBL/GenBank/DDBJ databases">
        <authorList>
            <person name="Khurajog B."/>
        </authorList>
    </citation>
    <scope>NUCLEOTIDE SEQUENCE</scope>
    <source>
        <strain evidence="2">BF9</strain>
    </source>
</reference>
<proteinExistence type="predicted"/>
<dbReference type="Proteomes" id="UP001280897">
    <property type="component" value="Unassembled WGS sequence"/>
</dbReference>
<reference evidence="2" key="1">
    <citation type="journal article" date="2023" name="PeerJ">
        <title>Selection and evaluation of lactic acid bacteria from chicken feces in Thailand as potential probiotics.</title>
        <authorList>
            <person name="Khurajog B."/>
            <person name="Disastra Y."/>
            <person name="Lawwyne L.D."/>
            <person name="Sirichokchatchawan W."/>
            <person name="Niyomtham W."/>
            <person name="Yindee J."/>
            <person name="Hampson D.J."/>
            <person name="Prapasarakul N."/>
        </authorList>
    </citation>
    <scope>NUCLEOTIDE SEQUENCE</scope>
    <source>
        <strain evidence="2">BF9</strain>
    </source>
</reference>
<feature type="region of interest" description="Disordered" evidence="1">
    <location>
        <begin position="180"/>
        <end position="199"/>
    </location>
</feature>
<dbReference type="GO" id="GO:0006310">
    <property type="term" value="P:DNA recombination"/>
    <property type="evidence" value="ECO:0007669"/>
    <property type="project" value="InterPro"/>
</dbReference>
<evidence type="ECO:0000313" key="3">
    <source>
        <dbReference type="Proteomes" id="UP001280897"/>
    </source>
</evidence>
<dbReference type="InterPro" id="IPR018330">
    <property type="entry name" value="RecT_fam"/>
</dbReference>
<dbReference type="Pfam" id="PF03837">
    <property type="entry name" value="RecT"/>
    <property type="match status" value="1"/>
</dbReference>
<sequence length="265" mass="29501">MSNELMNKTVTYAVNGEDVNLSGNMVKSYLTSGNGAVTDQEVTMFIQLCRYQHLNPFLNEAYLVKFGNNPAQIITSKEAFMKRAEANENYDGMKAGCIVERDGDIKYTNGAFILKADKILGAWAEVYRKDRSQPVHIEISMEEFSKSQATWKSMPATMIRKTAIVNALREAFPQDLGALYTEDDKNPHENKVEDKPKQPVVNATEVADTLAKKFAKQEDIKPAEGVIETNEEESNNASNHGETTEPVNDVEEPTATAEVEQGKLL</sequence>
<dbReference type="AlphaFoldDB" id="A0AAW8YEQ5"/>
<organism evidence="2 3">
    <name type="scientific">Pediococcus acidilactici</name>
    <dbReference type="NCBI Taxonomy" id="1254"/>
    <lineage>
        <taxon>Bacteria</taxon>
        <taxon>Bacillati</taxon>
        <taxon>Bacillota</taxon>
        <taxon>Bacilli</taxon>
        <taxon>Lactobacillales</taxon>
        <taxon>Lactobacillaceae</taxon>
        <taxon>Pediococcus</taxon>
        <taxon>Pediococcus acidilactici group</taxon>
    </lineage>
</organism>
<dbReference type="RefSeq" id="WP_008840860.1">
    <property type="nucleotide sequence ID" value="NZ_CP050079.1"/>
</dbReference>
<accession>A0AAW8YEQ5</accession>
<dbReference type="GeneID" id="57365784"/>
<gene>
    <name evidence="2" type="primary">bet</name>
    <name evidence="2" type="ORF">R0G89_00865</name>
</gene>
<evidence type="ECO:0000313" key="2">
    <source>
        <dbReference type="EMBL" id="MDV2620288.1"/>
    </source>
</evidence>
<feature type="region of interest" description="Disordered" evidence="1">
    <location>
        <begin position="215"/>
        <end position="265"/>
    </location>
</feature>
<dbReference type="EMBL" id="JAWJAV010000001">
    <property type="protein sequence ID" value="MDV2620288.1"/>
    <property type="molecule type" value="Genomic_DNA"/>
</dbReference>